<dbReference type="GeneID" id="8861514"/>
<evidence type="ECO:0000256" key="1">
    <source>
        <dbReference type="ARBA" id="ARBA00006534"/>
    </source>
</evidence>
<dbReference type="CDD" id="cd03146">
    <property type="entry name" value="GAT1_Peptidase_E"/>
    <property type="match status" value="1"/>
</dbReference>
<organism evidence="6">
    <name type="scientific">Naegleria gruberi</name>
    <name type="common">Amoeba</name>
    <dbReference type="NCBI Taxonomy" id="5762"/>
    <lineage>
        <taxon>Eukaryota</taxon>
        <taxon>Discoba</taxon>
        <taxon>Heterolobosea</taxon>
        <taxon>Tetramitia</taxon>
        <taxon>Eutetramitia</taxon>
        <taxon>Vahlkampfiidae</taxon>
        <taxon>Naegleria</taxon>
    </lineage>
</organism>
<dbReference type="NCBIfam" id="NF003642">
    <property type="entry name" value="PRK05282.1"/>
    <property type="match status" value="1"/>
</dbReference>
<evidence type="ECO:0000256" key="3">
    <source>
        <dbReference type="ARBA" id="ARBA00022801"/>
    </source>
</evidence>
<dbReference type="eggNOG" id="ENOG502QR7X">
    <property type="taxonomic scope" value="Eukaryota"/>
</dbReference>
<keyword evidence="3" id="KW-0378">Hydrolase</keyword>
<sequence>MVKRKLLLISNSTNFGGEYLEHCASQCRDFLSGCKTVCFVPYALTDTEGYFNKVENAFKKYNICEQVTNVAQKGGNPKEIIQSADAVFVGGGNTFRLLKKLYDNDLISLIRKRVFEENMRYMSASAGTNVSCPTIRTTNDMPILFPPSFNALQLVPFQINPHFIDKHTLESLKHNGETREQRIQEFHEELENQHVPVIGLREGAMLLVEDDTMTLCGANGAKIFANSQEIEKVTGDDLSSYLKSN</sequence>
<keyword evidence="4" id="KW-0720">Serine protease</keyword>
<dbReference type="PANTHER" id="PTHR20842:SF0">
    <property type="entry name" value="ALPHA-ASPARTYL DIPEPTIDASE"/>
    <property type="match status" value="1"/>
</dbReference>
<dbReference type="STRING" id="5762.D2V5G8"/>
<dbReference type="InParanoid" id="D2V5G8"/>
<comment type="similarity">
    <text evidence="1">Belongs to the peptidase S51 family.</text>
</comment>
<dbReference type="EMBL" id="GG738852">
    <property type="protein sequence ID" value="EFC47946.1"/>
    <property type="molecule type" value="Genomic_DNA"/>
</dbReference>
<evidence type="ECO:0000256" key="4">
    <source>
        <dbReference type="ARBA" id="ARBA00022825"/>
    </source>
</evidence>
<dbReference type="GO" id="GO:0006508">
    <property type="term" value="P:proteolysis"/>
    <property type="evidence" value="ECO:0007669"/>
    <property type="project" value="UniProtKB-KW"/>
</dbReference>
<dbReference type="MEROPS" id="S51.002"/>
<proteinExistence type="inferred from homology"/>
<dbReference type="SUPFAM" id="SSF52317">
    <property type="entry name" value="Class I glutamine amidotransferase-like"/>
    <property type="match status" value="1"/>
</dbReference>
<accession>D2V5G8</accession>
<dbReference type="AlphaFoldDB" id="D2V5G8"/>
<dbReference type="InterPro" id="IPR029062">
    <property type="entry name" value="Class_I_gatase-like"/>
</dbReference>
<dbReference type="InterPro" id="IPR005320">
    <property type="entry name" value="Peptidase_S51"/>
</dbReference>
<dbReference type="RefSeq" id="XP_002680690.1">
    <property type="nucleotide sequence ID" value="XM_002680644.1"/>
</dbReference>
<gene>
    <name evidence="5" type="ORF">NAEGRDRAFT_63817</name>
</gene>
<dbReference type="Proteomes" id="UP000006671">
    <property type="component" value="Unassembled WGS sequence"/>
</dbReference>
<protein>
    <submittedName>
        <fullName evidence="5">Predicted protein</fullName>
    </submittedName>
</protein>
<dbReference type="Pfam" id="PF03575">
    <property type="entry name" value="Peptidase_S51"/>
    <property type="match status" value="1"/>
</dbReference>
<dbReference type="OrthoDB" id="10052168at2759"/>
<keyword evidence="2" id="KW-0645">Protease</keyword>
<evidence type="ECO:0000313" key="5">
    <source>
        <dbReference type="EMBL" id="EFC47946.1"/>
    </source>
</evidence>
<name>D2V5G8_NAEGR</name>
<keyword evidence="6" id="KW-1185">Reference proteome</keyword>
<dbReference type="KEGG" id="ngr:NAEGRDRAFT_63817"/>
<evidence type="ECO:0000256" key="2">
    <source>
        <dbReference type="ARBA" id="ARBA00022670"/>
    </source>
</evidence>
<reference evidence="5 6" key="1">
    <citation type="journal article" date="2010" name="Cell">
        <title>The genome of Naegleria gruberi illuminates early eukaryotic versatility.</title>
        <authorList>
            <person name="Fritz-Laylin L.K."/>
            <person name="Prochnik S.E."/>
            <person name="Ginger M.L."/>
            <person name="Dacks J.B."/>
            <person name="Carpenter M.L."/>
            <person name="Field M.C."/>
            <person name="Kuo A."/>
            <person name="Paredez A."/>
            <person name="Chapman J."/>
            <person name="Pham J."/>
            <person name="Shu S."/>
            <person name="Neupane R."/>
            <person name="Cipriano M."/>
            <person name="Mancuso J."/>
            <person name="Tu H."/>
            <person name="Salamov A."/>
            <person name="Lindquist E."/>
            <person name="Shapiro H."/>
            <person name="Lucas S."/>
            <person name="Grigoriev I.V."/>
            <person name="Cande W.Z."/>
            <person name="Fulton C."/>
            <person name="Rokhsar D.S."/>
            <person name="Dawson S.C."/>
        </authorList>
    </citation>
    <scope>NUCLEOTIDE SEQUENCE [LARGE SCALE GENOMIC DNA]</scope>
    <source>
        <strain evidence="5 6">NEG-M</strain>
    </source>
</reference>
<dbReference type="OMA" id="PWGYAVE"/>
<dbReference type="GO" id="GO:0008236">
    <property type="term" value="F:serine-type peptidase activity"/>
    <property type="evidence" value="ECO:0007669"/>
    <property type="project" value="UniProtKB-KW"/>
</dbReference>
<evidence type="ECO:0000313" key="6">
    <source>
        <dbReference type="Proteomes" id="UP000006671"/>
    </source>
</evidence>
<dbReference type="VEuPathDB" id="AmoebaDB:NAEGRDRAFT_63817"/>
<dbReference type="PANTHER" id="PTHR20842">
    <property type="entry name" value="PROTEASE S51 ALPHA-ASPARTYL DIPEPTIDASE"/>
    <property type="match status" value="1"/>
</dbReference>
<dbReference type="Gene3D" id="3.40.50.880">
    <property type="match status" value="1"/>
</dbReference>